<evidence type="ECO:0000313" key="5">
    <source>
        <dbReference type="EMBL" id="MFC4357671.1"/>
    </source>
</evidence>
<feature type="compositionally biased region" description="Low complexity" evidence="4">
    <location>
        <begin position="55"/>
        <end position="68"/>
    </location>
</feature>
<evidence type="ECO:0000256" key="2">
    <source>
        <dbReference type="ARBA" id="ARBA00022448"/>
    </source>
</evidence>
<dbReference type="Proteomes" id="UP001595921">
    <property type="component" value="Unassembled WGS sequence"/>
</dbReference>
<gene>
    <name evidence="5" type="ORF">ACFO0N_06875</name>
</gene>
<dbReference type="PROSITE" id="PS51318">
    <property type="entry name" value="TAT"/>
    <property type="match status" value="1"/>
</dbReference>
<reference evidence="5 6" key="1">
    <citation type="journal article" date="2019" name="Int. J. Syst. Evol. Microbiol.">
        <title>The Global Catalogue of Microorganisms (GCM) 10K type strain sequencing project: providing services to taxonomists for standard genome sequencing and annotation.</title>
        <authorList>
            <consortium name="The Broad Institute Genomics Platform"/>
            <consortium name="The Broad Institute Genome Sequencing Center for Infectious Disease"/>
            <person name="Wu L."/>
            <person name="Ma J."/>
        </authorList>
    </citation>
    <scope>NUCLEOTIDE SEQUENCE [LARGE SCALE GENOMIC DNA]</scope>
    <source>
        <strain evidence="5 6">CGMCC 1.12553</strain>
    </source>
</reference>
<dbReference type="PANTHER" id="PTHR30061:SF50">
    <property type="entry name" value="MALTOSE_MALTODEXTRIN-BINDING PERIPLASMIC PROTEIN"/>
    <property type="match status" value="1"/>
</dbReference>
<dbReference type="InterPro" id="IPR006311">
    <property type="entry name" value="TAT_signal"/>
</dbReference>
<proteinExistence type="inferred from homology"/>
<protein>
    <submittedName>
        <fullName evidence="5">ABC transporter substrate-binding protein</fullName>
    </submittedName>
</protein>
<feature type="region of interest" description="Disordered" evidence="4">
    <location>
        <begin position="37"/>
        <end position="70"/>
    </location>
</feature>
<dbReference type="CDD" id="cd14748">
    <property type="entry name" value="PBP2_UgpB"/>
    <property type="match status" value="1"/>
</dbReference>
<dbReference type="EMBL" id="JBHSDS010000003">
    <property type="protein sequence ID" value="MFC4357671.1"/>
    <property type="molecule type" value="Genomic_DNA"/>
</dbReference>
<name>A0ABD5P9T2_9EURY</name>
<keyword evidence="2" id="KW-0813">Transport</keyword>
<dbReference type="PANTHER" id="PTHR30061">
    <property type="entry name" value="MALTOSE-BINDING PERIPLASMIC PROTEIN"/>
    <property type="match status" value="1"/>
</dbReference>
<dbReference type="Gene3D" id="3.40.190.10">
    <property type="entry name" value="Periplasmic binding protein-like II"/>
    <property type="match status" value="1"/>
</dbReference>
<accession>A0ABD5P9T2</accession>
<dbReference type="SUPFAM" id="SSF53850">
    <property type="entry name" value="Periplasmic binding protein-like II"/>
    <property type="match status" value="1"/>
</dbReference>
<dbReference type="Pfam" id="PF13416">
    <property type="entry name" value="SBP_bac_8"/>
    <property type="match status" value="1"/>
</dbReference>
<comment type="similarity">
    <text evidence="1">Belongs to the bacterial solute-binding protein 1 family.</text>
</comment>
<organism evidence="5 6">
    <name type="scientific">Halobium salinum</name>
    <dbReference type="NCBI Taxonomy" id="1364940"/>
    <lineage>
        <taxon>Archaea</taxon>
        <taxon>Methanobacteriati</taxon>
        <taxon>Methanobacteriota</taxon>
        <taxon>Stenosarchaea group</taxon>
        <taxon>Halobacteria</taxon>
        <taxon>Halobacteriales</taxon>
        <taxon>Haloferacaceae</taxon>
        <taxon>Halobium</taxon>
    </lineage>
</organism>
<evidence type="ECO:0000256" key="4">
    <source>
        <dbReference type="SAM" id="MobiDB-lite"/>
    </source>
</evidence>
<evidence type="ECO:0000256" key="3">
    <source>
        <dbReference type="ARBA" id="ARBA00022729"/>
    </source>
</evidence>
<dbReference type="PROSITE" id="PS51257">
    <property type="entry name" value="PROKAR_LIPOPROTEIN"/>
    <property type="match status" value="1"/>
</dbReference>
<keyword evidence="3" id="KW-0732">Signal</keyword>
<dbReference type="AlphaFoldDB" id="A0ABD5P9T2"/>
<dbReference type="RefSeq" id="WP_267622021.1">
    <property type="nucleotide sequence ID" value="NZ_JAODIW010000006.1"/>
</dbReference>
<dbReference type="InterPro" id="IPR006059">
    <property type="entry name" value="SBP"/>
</dbReference>
<comment type="caution">
    <text evidence="5">The sequence shown here is derived from an EMBL/GenBank/DDBJ whole genome shotgun (WGS) entry which is preliminary data.</text>
</comment>
<evidence type="ECO:0000256" key="1">
    <source>
        <dbReference type="ARBA" id="ARBA00008520"/>
    </source>
</evidence>
<evidence type="ECO:0000313" key="6">
    <source>
        <dbReference type="Proteomes" id="UP001595921"/>
    </source>
</evidence>
<sequence>MTGTGNRGELSRRRFVEALSAAGVAGAFAGCTGDGGGSANGSGEGGANGSGGNADGSSNESSGNSGSATTVQLSGWAANNEESAFLQEVVGQFDENHEDITVDYDAIQSKYKQKLKTQLGAGNAPDTFYVKGEYFSSFASQDVLLELTSVAEGEGFDTDDFFQPILDAFRYDGTLYGIPKGFSTLQLYTNSTLWEEAGASEPKSWDDLRSGLEAVKSSTDVKAPMILQPNARAWYGLVFQNGGQILNDERDEAVFASKAGVEALEFLAGLKRDGLAAIPSDISASWQGAALGQKSVAAGITGPWAIPFLKAEHPDVNENTTVSHIPTPSGGTKATPAYTVSYSVSSNTDAPDASKTLVSYLTGKEGMKQWASKGIELSARKSHGDMQFYKENPRYKTHYEAGEWSKVVGYGVNSAAILNLLNPQLEAVMVGEKDPKPALETAQEKVNTEVLS</sequence>
<feature type="compositionally biased region" description="Gly residues" evidence="4">
    <location>
        <begin position="37"/>
        <end position="54"/>
    </location>
</feature>
<keyword evidence="6" id="KW-1185">Reference proteome</keyword>